<evidence type="ECO:0000313" key="2">
    <source>
        <dbReference type="EMBL" id="MBR1134813.1"/>
    </source>
</evidence>
<accession>A0ABS5G0L3</accession>
<protein>
    <submittedName>
        <fullName evidence="2">Uncharacterized protein</fullName>
    </submittedName>
</protein>
<keyword evidence="1" id="KW-1133">Transmembrane helix</keyword>
<comment type="caution">
    <text evidence="2">The sequence shown here is derived from an EMBL/GenBank/DDBJ whole genome shotgun (WGS) entry which is preliminary data.</text>
</comment>
<name>A0ABS5G0L3_9BRAD</name>
<feature type="transmembrane region" description="Helical" evidence="1">
    <location>
        <begin position="24"/>
        <end position="48"/>
    </location>
</feature>
<evidence type="ECO:0000256" key="1">
    <source>
        <dbReference type="SAM" id="Phobius"/>
    </source>
</evidence>
<gene>
    <name evidence="2" type="ORF">JQ619_03445</name>
</gene>
<keyword evidence="1" id="KW-0812">Transmembrane</keyword>
<proteinExistence type="predicted"/>
<sequence length="84" mass="8882">MSEPEKKSPPPPASEQPRELRSGCLTAVLFVVGVILLLPGACAVVFGYLGLQEKNWPAELTAWVVAGLAVGAGGILLIITAWRR</sequence>
<evidence type="ECO:0000313" key="3">
    <source>
        <dbReference type="Proteomes" id="UP001314635"/>
    </source>
</evidence>
<dbReference type="RefSeq" id="WP_172238089.1">
    <property type="nucleotide sequence ID" value="NZ_JABFDP010000018.1"/>
</dbReference>
<dbReference type="EMBL" id="JAFCLK010000003">
    <property type="protein sequence ID" value="MBR1134813.1"/>
    <property type="molecule type" value="Genomic_DNA"/>
</dbReference>
<feature type="transmembrane region" description="Helical" evidence="1">
    <location>
        <begin position="60"/>
        <end position="82"/>
    </location>
</feature>
<keyword evidence="1" id="KW-0472">Membrane</keyword>
<keyword evidence="3" id="KW-1185">Reference proteome</keyword>
<dbReference type="Proteomes" id="UP001314635">
    <property type="component" value="Unassembled WGS sequence"/>
</dbReference>
<organism evidence="2 3">
    <name type="scientific">Bradyrhizobium denitrificans</name>
    <dbReference type="NCBI Taxonomy" id="2734912"/>
    <lineage>
        <taxon>Bacteria</taxon>
        <taxon>Pseudomonadati</taxon>
        <taxon>Pseudomonadota</taxon>
        <taxon>Alphaproteobacteria</taxon>
        <taxon>Hyphomicrobiales</taxon>
        <taxon>Nitrobacteraceae</taxon>
        <taxon>Bradyrhizobium</taxon>
    </lineage>
</organism>
<reference evidence="3" key="1">
    <citation type="journal article" date="2021" name="ISME J.">
        <title>Evolutionary origin and ecological implication of a unique nif island in free-living Bradyrhizobium lineages.</title>
        <authorList>
            <person name="Tao J."/>
        </authorList>
    </citation>
    <scope>NUCLEOTIDE SEQUENCE [LARGE SCALE GENOMIC DNA]</scope>
    <source>
        <strain evidence="3">SZCCT0094</strain>
    </source>
</reference>